<keyword evidence="2" id="KW-0119">Carbohydrate metabolism</keyword>
<dbReference type="GO" id="GO:0017057">
    <property type="term" value="F:6-phosphogluconolactonase activity"/>
    <property type="evidence" value="ECO:0007669"/>
    <property type="project" value="TreeGrafter"/>
</dbReference>
<evidence type="ECO:0000313" key="3">
    <source>
        <dbReference type="EMBL" id="SFS10394.1"/>
    </source>
</evidence>
<dbReference type="OrthoDB" id="9790815at2"/>
<dbReference type="InterPro" id="IPR050282">
    <property type="entry name" value="Cycloisomerase_2"/>
</dbReference>
<protein>
    <submittedName>
        <fullName evidence="3">6-phosphogluconolactonase</fullName>
    </submittedName>
</protein>
<dbReference type="SUPFAM" id="SSF51004">
    <property type="entry name" value="C-terminal (heme d1) domain of cytochrome cd1-nitrite reductase"/>
    <property type="match status" value="1"/>
</dbReference>
<sequence>MTRDLNCGATVLLSMPRAGGFAVAAGFGACTVRFDKDERRECADNGQMENVSTMLTRRTLVRMMAATAVLPATVEGFAAVKKTRLLIGTGTGGKSKSKGIYVADFDATTGSLGEMTLAAELESPTWIAVDRHQQHLFAISEVKKGMVTSFAVNKGSGVTLTKVNEQSAEGSGPAHVGVNRDGKSVYVANYGSGSLTSYAVDKAGTISPSISHFQYKPVDGLPEHAHPHAHEATPSPDGKFLLVNDLGSDRIMIYRIDQKTGKLTENTPAFWQGRQKSGPRHLTFHPNGKWVYNVNELDSTVDHLAWDKHTGTLTTIGSFVSTLEPDFPKNTAFCSEILTSKDGRFCYVGNRRNETVAMLSIDHKTGAVKLEQVIEHGGKTARHVTLDPTEKFLLVACQDSAQVSVMARDAVTGKLSGPVKLFPIDSPQCLVFVS</sequence>
<keyword evidence="4" id="KW-1185">Reference proteome</keyword>
<gene>
    <name evidence="3" type="ORF">SAMN05421771_1787</name>
</gene>
<dbReference type="Pfam" id="PF10282">
    <property type="entry name" value="Lactonase"/>
    <property type="match status" value="1"/>
</dbReference>
<evidence type="ECO:0000256" key="1">
    <source>
        <dbReference type="ARBA" id="ARBA00005564"/>
    </source>
</evidence>
<evidence type="ECO:0000313" key="4">
    <source>
        <dbReference type="Proteomes" id="UP000199024"/>
    </source>
</evidence>
<dbReference type="AlphaFoldDB" id="A0A1I6M3Z8"/>
<dbReference type="RefSeq" id="WP_089838540.1">
    <property type="nucleotide sequence ID" value="NZ_FOZL01000001.1"/>
</dbReference>
<dbReference type="PANTHER" id="PTHR30344:SF1">
    <property type="entry name" value="6-PHOSPHOGLUCONOLACTONASE"/>
    <property type="match status" value="1"/>
</dbReference>
<dbReference type="PANTHER" id="PTHR30344">
    <property type="entry name" value="6-PHOSPHOGLUCONOLACTONASE-RELATED"/>
    <property type="match status" value="1"/>
</dbReference>
<comment type="similarity">
    <text evidence="1">Belongs to the cycloisomerase 2 family.</text>
</comment>
<dbReference type="InterPro" id="IPR019405">
    <property type="entry name" value="Lactonase_7-beta_prop"/>
</dbReference>
<dbReference type="EMBL" id="FOZL01000001">
    <property type="protein sequence ID" value="SFS10394.1"/>
    <property type="molecule type" value="Genomic_DNA"/>
</dbReference>
<dbReference type="STRING" id="474950.SAMN05421771_1787"/>
<evidence type="ECO:0000256" key="2">
    <source>
        <dbReference type="ARBA" id="ARBA00022526"/>
    </source>
</evidence>
<organism evidence="3 4">
    <name type="scientific">Granulicella pectinivorans</name>
    <dbReference type="NCBI Taxonomy" id="474950"/>
    <lineage>
        <taxon>Bacteria</taxon>
        <taxon>Pseudomonadati</taxon>
        <taxon>Acidobacteriota</taxon>
        <taxon>Terriglobia</taxon>
        <taxon>Terriglobales</taxon>
        <taxon>Acidobacteriaceae</taxon>
        <taxon>Granulicella</taxon>
    </lineage>
</organism>
<accession>A0A1I6M3Z8</accession>
<reference evidence="3 4" key="1">
    <citation type="submission" date="2016-10" db="EMBL/GenBank/DDBJ databases">
        <authorList>
            <person name="de Groot N.N."/>
        </authorList>
    </citation>
    <scope>NUCLEOTIDE SEQUENCE [LARGE SCALE GENOMIC DNA]</scope>
    <source>
        <strain evidence="3 4">DSM 21001</strain>
    </source>
</reference>
<dbReference type="InterPro" id="IPR011048">
    <property type="entry name" value="Haem_d1_sf"/>
</dbReference>
<name>A0A1I6M3Z8_9BACT</name>
<dbReference type="Proteomes" id="UP000199024">
    <property type="component" value="Unassembled WGS sequence"/>
</dbReference>
<dbReference type="GO" id="GO:0006006">
    <property type="term" value="P:glucose metabolic process"/>
    <property type="evidence" value="ECO:0007669"/>
    <property type="project" value="UniProtKB-KW"/>
</dbReference>
<dbReference type="InterPro" id="IPR015943">
    <property type="entry name" value="WD40/YVTN_repeat-like_dom_sf"/>
</dbReference>
<dbReference type="PROSITE" id="PS51257">
    <property type="entry name" value="PROKAR_LIPOPROTEIN"/>
    <property type="match status" value="1"/>
</dbReference>
<dbReference type="Gene3D" id="2.130.10.10">
    <property type="entry name" value="YVTN repeat-like/Quinoprotein amine dehydrogenase"/>
    <property type="match status" value="1"/>
</dbReference>
<keyword evidence="2" id="KW-0313">Glucose metabolism</keyword>
<proteinExistence type="inferred from homology"/>